<accession>A0A7R9EY55</accession>
<proteinExistence type="predicted"/>
<name>A0A7R9EY55_9NEOP</name>
<evidence type="ECO:0000313" key="1">
    <source>
        <dbReference type="EMBL" id="CAD7443139.1"/>
    </source>
</evidence>
<reference evidence="1" key="1">
    <citation type="submission" date="2020-11" db="EMBL/GenBank/DDBJ databases">
        <authorList>
            <person name="Tran Van P."/>
        </authorList>
    </citation>
    <scope>NUCLEOTIDE SEQUENCE</scope>
</reference>
<sequence length="210" mass="23803">MGRKEGRWEVGKAEKKLPRKSARATVLVVRGIEPTTVRWASTSSVQVLRRLLKTATPSLPPYLQNNYDKIESEFTKKLIRNPFNVKPKDLPDEFQEKVIELQNNSSFRDSFEFGVNMEESWCKIAISYRNIWRATLRHLIARGRRVLLVYMQTLSREDEGIDLLSDKGSITDVKLIIRKALDSTECAQLSLDPQHAAAGATGKTVTGEAD</sequence>
<gene>
    <name evidence="1" type="ORF">TBIB3V08_LOCUS5551</name>
</gene>
<organism evidence="1">
    <name type="scientific">Timema bartmani</name>
    <dbReference type="NCBI Taxonomy" id="61472"/>
    <lineage>
        <taxon>Eukaryota</taxon>
        <taxon>Metazoa</taxon>
        <taxon>Ecdysozoa</taxon>
        <taxon>Arthropoda</taxon>
        <taxon>Hexapoda</taxon>
        <taxon>Insecta</taxon>
        <taxon>Pterygota</taxon>
        <taxon>Neoptera</taxon>
        <taxon>Polyneoptera</taxon>
        <taxon>Phasmatodea</taxon>
        <taxon>Timematodea</taxon>
        <taxon>Timematoidea</taxon>
        <taxon>Timematidae</taxon>
        <taxon>Timema</taxon>
    </lineage>
</organism>
<protein>
    <submittedName>
        <fullName evidence="1">Uncharacterized protein</fullName>
    </submittedName>
</protein>
<dbReference type="AlphaFoldDB" id="A0A7R9EY55"/>
<dbReference type="EMBL" id="OD566005">
    <property type="protein sequence ID" value="CAD7443139.1"/>
    <property type="molecule type" value="Genomic_DNA"/>
</dbReference>